<organism evidence="2 3">
    <name type="scientific">Halonotius terrestris</name>
    <dbReference type="NCBI Taxonomy" id="2487750"/>
    <lineage>
        <taxon>Archaea</taxon>
        <taxon>Methanobacteriati</taxon>
        <taxon>Methanobacteriota</taxon>
        <taxon>Stenosarchaea group</taxon>
        <taxon>Halobacteria</taxon>
        <taxon>Halobacteriales</taxon>
        <taxon>Haloferacaceae</taxon>
        <taxon>Halonotius</taxon>
    </lineage>
</organism>
<accession>A0A8J8PD23</accession>
<comment type="caution">
    <text evidence="2">The sequence shown here is derived from an EMBL/GenBank/DDBJ whole genome shotgun (WGS) entry which is preliminary data.</text>
</comment>
<dbReference type="OrthoDB" id="9187at2157"/>
<sequence length="90" mass="10067">MGTKTIGLDDEAYERLSAEKRADESFSDTVKRLTETVAEDWRKGFGSYADRDLETLRAVVADQRAATSEGLATRQHEAIKQLADRTDSDE</sequence>
<proteinExistence type="predicted"/>
<dbReference type="Pfam" id="PF02697">
    <property type="entry name" value="VAPB_antitox"/>
    <property type="match status" value="1"/>
</dbReference>
<gene>
    <name evidence="2" type="ORF">EGH24_04885</name>
</gene>
<evidence type="ECO:0000313" key="2">
    <source>
        <dbReference type="EMBL" id="TQQ82778.1"/>
    </source>
</evidence>
<keyword evidence="3" id="KW-1185">Reference proteome</keyword>
<dbReference type="InterPro" id="IPR003847">
    <property type="entry name" value="Put_antitoxin"/>
</dbReference>
<protein>
    <recommendedName>
        <fullName evidence="4">Antitoxin</fullName>
    </recommendedName>
</protein>
<name>A0A8J8PD23_9EURY</name>
<dbReference type="AlphaFoldDB" id="A0A8J8PD23"/>
<dbReference type="Proteomes" id="UP000705823">
    <property type="component" value="Unassembled WGS sequence"/>
</dbReference>
<reference evidence="2" key="1">
    <citation type="submission" date="2019-02" db="EMBL/GenBank/DDBJ databases">
        <title>Halonotius sp. a new haloarchaeum isolated from saline soil.</title>
        <authorList>
            <person name="Duran-Viseras A."/>
            <person name="Sanchez-Porro C."/>
            <person name="Ventosa A."/>
        </authorList>
    </citation>
    <scope>NUCLEOTIDE SEQUENCE</scope>
    <source>
        <strain evidence="2">F15B</strain>
    </source>
</reference>
<dbReference type="EMBL" id="RKLU01000002">
    <property type="protein sequence ID" value="TQQ82778.1"/>
    <property type="molecule type" value="Genomic_DNA"/>
</dbReference>
<evidence type="ECO:0008006" key="4">
    <source>
        <dbReference type="Google" id="ProtNLM"/>
    </source>
</evidence>
<dbReference type="RefSeq" id="WP_142979043.1">
    <property type="nucleotide sequence ID" value="NZ_RKLU01000002.1"/>
</dbReference>
<evidence type="ECO:0000313" key="3">
    <source>
        <dbReference type="Proteomes" id="UP000705823"/>
    </source>
</evidence>
<evidence type="ECO:0000256" key="1">
    <source>
        <dbReference type="ARBA" id="ARBA00022649"/>
    </source>
</evidence>
<keyword evidence="1" id="KW-1277">Toxin-antitoxin system</keyword>